<evidence type="ECO:0000313" key="3">
    <source>
        <dbReference type="EMBL" id="QKX49869.1"/>
    </source>
</evidence>
<sequence length="69" mass="7755">MSDNKEPKEKEYMKASKESLKHPPNNKEGLQEPRTTGYKPLQIGIVIFAILVLIVVIIGISNGMWGLFN</sequence>
<dbReference type="RefSeq" id="WP_036804978.1">
    <property type="nucleotide sequence ID" value="NZ_CP051177.1"/>
</dbReference>
<name>A0A1G7W8N6_9BACL</name>
<dbReference type="Proteomes" id="UP000509222">
    <property type="component" value="Chromosome"/>
</dbReference>
<dbReference type="AlphaFoldDB" id="A0A1G7W8N6"/>
<evidence type="ECO:0000256" key="1">
    <source>
        <dbReference type="SAM" id="MobiDB-lite"/>
    </source>
</evidence>
<reference evidence="3 4" key="1">
    <citation type="submission" date="2020-04" db="EMBL/GenBank/DDBJ databases">
        <authorList>
            <person name="Pajer P."/>
            <person name="Broz P."/>
        </authorList>
    </citation>
    <scope>NUCLEOTIDE SEQUENCE [LARGE SCALE GENOMIC DNA]</scope>
    <source>
        <strain evidence="4">NRL-ATB46093</strain>
    </source>
</reference>
<keyword evidence="4" id="KW-1185">Reference proteome</keyword>
<evidence type="ECO:0000313" key="4">
    <source>
        <dbReference type="Proteomes" id="UP000509222"/>
    </source>
</evidence>
<feature type="transmembrane region" description="Helical" evidence="2">
    <location>
        <begin position="43"/>
        <end position="68"/>
    </location>
</feature>
<dbReference type="EMBL" id="CP051177">
    <property type="protein sequence ID" value="QKX49869.1"/>
    <property type="molecule type" value="Genomic_DNA"/>
</dbReference>
<accession>A0A1G7W8N6</accession>
<reference evidence="4" key="2">
    <citation type="submission" date="2020-06" db="EMBL/GenBank/DDBJ databases">
        <title>Isolation of Planomicrobium glaciei.</title>
        <authorList>
            <person name="Malisova L."/>
            <person name="Safrankova R."/>
            <person name="Jakubu V."/>
            <person name="Spanelova P."/>
        </authorList>
    </citation>
    <scope>NUCLEOTIDE SEQUENCE [LARGE SCALE GENOMIC DNA]</scope>
    <source>
        <strain evidence="4">NRL-ATB46093</strain>
    </source>
</reference>
<dbReference type="eggNOG" id="ENOG502ZN5U">
    <property type="taxonomic scope" value="Bacteria"/>
</dbReference>
<proteinExistence type="predicted"/>
<protein>
    <submittedName>
        <fullName evidence="3">Uncharacterized protein</fullName>
    </submittedName>
</protein>
<feature type="region of interest" description="Disordered" evidence="1">
    <location>
        <begin position="1"/>
        <end position="34"/>
    </location>
</feature>
<evidence type="ECO:0000256" key="2">
    <source>
        <dbReference type="SAM" id="Phobius"/>
    </source>
</evidence>
<organism evidence="3 4">
    <name type="scientific">Planococcus glaciei</name>
    <dbReference type="NCBI Taxonomy" id="459472"/>
    <lineage>
        <taxon>Bacteria</taxon>
        <taxon>Bacillati</taxon>
        <taxon>Bacillota</taxon>
        <taxon>Bacilli</taxon>
        <taxon>Bacillales</taxon>
        <taxon>Caryophanaceae</taxon>
        <taxon>Planococcus</taxon>
    </lineage>
</organism>
<keyword evidence="2" id="KW-1133">Transmembrane helix</keyword>
<feature type="compositionally biased region" description="Basic and acidic residues" evidence="1">
    <location>
        <begin position="1"/>
        <end position="21"/>
    </location>
</feature>
<dbReference type="OrthoDB" id="2429185at2"/>
<gene>
    <name evidence="3" type="ORF">HF394_04295</name>
</gene>
<keyword evidence="2" id="KW-0812">Transmembrane</keyword>
<keyword evidence="2" id="KW-0472">Membrane</keyword>